<evidence type="ECO:0000256" key="7">
    <source>
        <dbReference type="ARBA" id="ARBA00022975"/>
    </source>
</evidence>
<evidence type="ECO:0000256" key="5">
    <source>
        <dbReference type="ARBA" id="ARBA00022630"/>
    </source>
</evidence>
<feature type="binding site" evidence="11">
    <location>
        <position position="241"/>
    </location>
    <ligand>
        <name>FMN</name>
        <dbReference type="ChEBI" id="CHEBI:58210"/>
    </ligand>
</feature>
<dbReference type="HAMAP" id="MF_00225">
    <property type="entry name" value="DHO_dh_type2"/>
    <property type="match status" value="1"/>
</dbReference>
<evidence type="ECO:0000256" key="10">
    <source>
        <dbReference type="ARBA" id="ARBA00048639"/>
    </source>
</evidence>
<feature type="domain" description="Dihydroorotate dehydrogenase catalytic" evidence="12">
    <location>
        <begin position="43"/>
        <end position="332"/>
    </location>
</feature>
<comment type="similarity">
    <text evidence="4 11">Belongs to the dihydroorotate dehydrogenase family. Type 2 subfamily.</text>
</comment>
<keyword evidence="7 11" id="KW-0665">Pyrimidine biosynthesis</keyword>
<evidence type="ECO:0000313" key="13">
    <source>
        <dbReference type="EMBL" id="AQS40846.1"/>
    </source>
</evidence>
<dbReference type="NCBIfam" id="NF003645">
    <property type="entry name" value="PRK05286.1-2"/>
    <property type="match status" value="1"/>
</dbReference>
<sequence length="363" mass="39119">MVLLWRLSRPFVFLLPPEQAHGLAITALRSGLVRGRPVEDAVLRVCVAGLDFANPLGMAAGFDKDALVPDALLNLGFGFSEVGTLTPLPQAGNPRPRLFRLSADKAVINRMGFNNQGHEAAYRRLAARKRRGIIGINIGANKESANRIGDYVRGIEQFYPVADYFTVNISSPNTPGLRNLQARDSLRELLDAVLGARAACQEKTQRRCPVFLKISPDLSEEGLDDIADVVLSGTLDGLIVSNTTLSRAGLRDRQAGEAGGLSGVPLFERSTIVLAKMRQRLGVQFPLIGVGGLHDAASALEKIRAGADLLQLYSALVYQGVGIANAILRGLVTMCRNDGVGNIGEYRDSTTQQWAARPLLAEK</sequence>
<comment type="subunit">
    <text evidence="11">Monomer.</text>
</comment>
<dbReference type="GO" id="GO:0106430">
    <property type="term" value="F:dihydroorotate dehydrogenase (quinone) activity"/>
    <property type="evidence" value="ECO:0007669"/>
    <property type="project" value="UniProtKB-EC"/>
</dbReference>
<comment type="pathway">
    <text evidence="3 11">Pyrimidine metabolism; UMP biosynthesis via de novo pathway; orotate from (S)-dihydroorotate (quinone route): step 1/1.</text>
</comment>
<feature type="binding site" evidence="11">
    <location>
        <position position="292"/>
    </location>
    <ligand>
        <name>FMN</name>
        <dbReference type="ChEBI" id="CHEBI:58210"/>
    </ligand>
</feature>
<evidence type="ECO:0000256" key="9">
    <source>
        <dbReference type="ARBA" id="ARBA00023136"/>
    </source>
</evidence>
<gene>
    <name evidence="11 13" type="primary">pyrD</name>
    <name evidence="13" type="ORF">BHV28_01200</name>
</gene>
<feature type="binding site" evidence="11">
    <location>
        <position position="137"/>
    </location>
    <ligand>
        <name>FMN</name>
        <dbReference type="ChEBI" id="CHEBI:58210"/>
    </ligand>
</feature>
<feature type="binding site" evidence="11">
    <location>
        <position position="64"/>
    </location>
    <ligand>
        <name>substrate</name>
    </ligand>
</feature>
<feature type="binding site" evidence="11">
    <location>
        <begin position="313"/>
        <end position="314"/>
    </location>
    <ligand>
        <name>FMN</name>
        <dbReference type="ChEBI" id="CHEBI:58210"/>
    </ligand>
</feature>
<dbReference type="PANTHER" id="PTHR48109:SF4">
    <property type="entry name" value="DIHYDROOROTATE DEHYDROGENASE (QUINONE), MITOCHONDRIAL"/>
    <property type="match status" value="1"/>
</dbReference>
<dbReference type="Pfam" id="PF01180">
    <property type="entry name" value="DHO_dh"/>
    <property type="match status" value="1"/>
</dbReference>
<dbReference type="GO" id="GO:0005886">
    <property type="term" value="C:plasma membrane"/>
    <property type="evidence" value="ECO:0007669"/>
    <property type="project" value="UniProtKB-SubCell"/>
</dbReference>
<dbReference type="PANTHER" id="PTHR48109">
    <property type="entry name" value="DIHYDROOROTATE DEHYDROGENASE (QUINONE), MITOCHONDRIAL-RELATED"/>
    <property type="match status" value="1"/>
</dbReference>
<dbReference type="EMBL" id="CP017315">
    <property type="protein sequence ID" value="AQS40846.1"/>
    <property type="molecule type" value="Genomic_DNA"/>
</dbReference>
<dbReference type="NCBIfam" id="NF003652">
    <property type="entry name" value="PRK05286.2-5"/>
    <property type="match status" value="1"/>
</dbReference>
<feature type="binding site" evidence="11">
    <location>
        <position position="84"/>
    </location>
    <ligand>
        <name>FMN</name>
        <dbReference type="ChEBI" id="CHEBI:58210"/>
    </ligand>
</feature>
<keyword evidence="11" id="KW-1003">Cell membrane</keyword>
<dbReference type="Gene3D" id="3.20.20.70">
    <property type="entry name" value="Aldolase class I"/>
    <property type="match status" value="1"/>
</dbReference>
<feature type="binding site" evidence="11">
    <location>
        <begin position="109"/>
        <end position="113"/>
    </location>
    <ligand>
        <name>substrate</name>
    </ligand>
</feature>
<reference evidence="13 14" key="2">
    <citation type="journal article" date="2016" name="Sci. Rep.">
        <title>The genome of Rhizobiales bacteria in predatory ants reveals urease gene functions but no genes for nitrogen fixation.</title>
        <authorList>
            <person name="Neuvonen M.M."/>
            <person name="Tamarit D."/>
            <person name="Naslund K."/>
            <person name="Liebig J."/>
            <person name="Feldhaar H."/>
            <person name="Moran N.A."/>
            <person name="Guy L."/>
            <person name="Andersson S.G."/>
        </authorList>
    </citation>
    <scope>NUCLEOTIDE SEQUENCE [LARGE SCALE GENOMIC DNA]</scope>
    <source>
        <strain evidence="13 14">Hsal</strain>
    </source>
</reference>
<evidence type="ECO:0000313" key="14">
    <source>
        <dbReference type="Proteomes" id="UP000188912"/>
    </source>
</evidence>
<evidence type="ECO:0000256" key="3">
    <source>
        <dbReference type="ARBA" id="ARBA00005161"/>
    </source>
</evidence>
<accession>A0A1U9JSK2</accession>
<feature type="binding site" evidence="11">
    <location>
        <position position="213"/>
    </location>
    <ligand>
        <name>FMN</name>
        <dbReference type="ChEBI" id="CHEBI:58210"/>
    </ligand>
</feature>
<feature type="binding site" evidence="11">
    <location>
        <position position="263"/>
    </location>
    <ligand>
        <name>FMN</name>
        <dbReference type="ChEBI" id="CHEBI:58210"/>
    </ligand>
</feature>
<evidence type="ECO:0000256" key="6">
    <source>
        <dbReference type="ARBA" id="ARBA00022643"/>
    </source>
</evidence>
<comment type="subcellular location">
    <subcellularLocation>
        <location evidence="11">Cell membrane</location>
        <topology evidence="11">Peripheral membrane protein</topology>
    </subcellularLocation>
    <subcellularLocation>
        <location evidence="2">Membrane</location>
    </subcellularLocation>
</comment>
<dbReference type="UniPathway" id="UPA00070">
    <property type="reaction ID" value="UER00946"/>
</dbReference>
<evidence type="ECO:0000256" key="4">
    <source>
        <dbReference type="ARBA" id="ARBA00005359"/>
    </source>
</evidence>
<feature type="binding site" evidence="11">
    <location>
        <position position="168"/>
    </location>
    <ligand>
        <name>FMN</name>
        <dbReference type="ChEBI" id="CHEBI:58210"/>
    </ligand>
</feature>
<evidence type="ECO:0000256" key="11">
    <source>
        <dbReference type="HAMAP-Rule" id="MF_00225"/>
    </source>
</evidence>
<feature type="active site" description="Nucleophile" evidence="11">
    <location>
        <position position="171"/>
    </location>
</feature>
<dbReference type="GO" id="GO:0006207">
    <property type="term" value="P:'de novo' pyrimidine nucleobase biosynthetic process"/>
    <property type="evidence" value="ECO:0007669"/>
    <property type="project" value="UniProtKB-UniRule"/>
</dbReference>
<dbReference type="Proteomes" id="UP000188912">
    <property type="component" value="Chromosome"/>
</dbReference>
<keyword evidence="14" id="KW-1185">Reference proteome</keyword>
<feature type="binding site" evidence="11">
    <location>
        <position position="168"/>
    </location>
    <ligand>
        <name>substrate</name>
    </ligand>
</feature>
<organism evidence="13 14">
    <name type="scientific">Candidatus Tokpelaia hoelldobleri</name>
    <dbReference type="NCBI Taxonomy" id="1902579"/>
    <lineage>
        <taxon>Bacteria</taxon>
        <taxon>Pseudomonadati</taxon>
        <taxon>Pseudomonadota</taxon>
        <taxon>Alphaproteobacteria</taxon>
        <taxon>Hyphomicrobiales</taxon>
        <taxon>Candidatus Tokpelaia</taxon>
    </lineage>
</organism>
<dbReference type="InterPro" id="IPR005720">
    <property type="entry name" value="Dihydroorotate_DH_cat"/>
</dbReference>
<reference evidence="13 14" key="1">
    <citation type="journal article" date="2010" name="Science">
        <title>Genomic comparison of the ants Camponotus floridanus and Harpegnathos saltator.</title>
        <authorList>
            <person name="Bonasio R."/>
            <person name="Zhang G."/>
            <person name="Ye C."/>
            <person name="Mutti N.S."/>
            <person name="Fang X."/>
            <person name="Qin N."/>
            <person name="Donahue G."/>
            <person name="Yang P."/>
            <person name="Li Q."/>
            <person name="Li C."/>
            <person name="Zhang P."/>
            <person name="Huang Z."/>
            <person name="Berger S.L."/>
            <person name="Reinberg D."/>
            <person name="Wang J."/>
            <person name="Liebig J."/>
        </authorList>
    </citation>
    <scope>NUCLEOTIDE SEQUENCE [LARGE SCALE GENOMIC DNA]</scope>
    <source>
        <strain evidence="13 14">Hsal</strain>
    </source>
</reference>
<dbReference type="InterPro" id="IPR050074">
    <property type="entry name" value="DHO_dehydrogenase"/>
</dbReference>
<dbReference type="PROSITE" id="PS00911">
    <property type="entry name" value="DHODEHASE_1"/>
    <property type="match status" value="1"/>
</dbReference>
<evidence type="ECO:0000256" key="8">
    <source>
        <dbReference type="ARBA" id="ARBA00023002"/>
    </source>
</evidence>
<feature type="binding site" evidence="11">
    <location>
        <position position="173"/>
    </location>
    <ligand>
        <name>substrate</name>
    </ligand>
</feature>
<name>A0A1U9JSK2_9HYPH</name>
<comment type="catalytic activity">
    <reaction evidence="10 11">
        <text>(S)-dihydroorotate + a quinone = orotate + a quinol</text>
        <dbReference type="Rhea" id="RHEA:30187"/>
        <dbReference type="ChEBI" id="CHEBI:24646"/>
        <dbReference type="ChEBI" id="CHEBI:30839"/>
        <dbReference type="ChEBI" id="CHEBI:30864"/>
        <dbReference type="ChEBI" id="CHEBI:132124"/>
        <dbReference type="EC" id="1.3.5.2"/>
    </reaction>
</comment>
<keyword evidence="5 11" id="KW-0285">Flavoprotein</keyword>
<keyword evidence="8 11" id="KW-0560">Oxidoreductase</keyword>
<dbReference type="InterPro" id="IPR013785">
    <property type="entry name" value="Aldolase_TIM"/>
</dbReference>
<feature type="binding site" evidence="11">
    <location>
        <begin position="242"/>
        <end position="243"/>
    </location>
    <ligand>
        <name>substrate</name>
    </ligand>
</feature>
<dbReference type="AlphaFoldDB" id="A0A1U9JSK2"/>
<protein>
    <recommendedName>
        <fullName evidence="11">Dihydroorotate dehydrogenase (quinone)</fullName>
        <ecNumber evidence="11">1.3.5.2</ecNumber>
    </recommendedName>
    <alternativeName>
        <fullName evidence="11">DHOdehase</fullName>
        <shortName evidence="11">DHOD</shortName>
        <shortName evidence="11">DHODase</shortName>
    </alternativeName>
    <alternativeName>
        <fullName evidence="11">Dihydroorotate oxidase</fullName>
    </alternativeName>
</protein>
<comment type="function">
    <text evidence="1 11">Catalyzes the conversion of dihydroorotate to orotate with quinone as electron acceptor.</text>
</comment>
<dbReference type="NCBIfam" id="TIGR01036">
    <property type="entry name" value="pyrD_sub2"/>
    <property type="match status" value="1"/>
</dbReference>
<dbReference type="STRING" id="1902579.BHV28_01200"/>
<dbReference type="EC" id="1.3.5.2" evidence="11"/>
<comment type="cofactor">
    <cofactor evidence="11">
        <name>FMN</name>
        <dbReference type="ChEBI" id="CHEBI:58210"/>
    </cofactor>
    <text evidence="11">Binds 1 FMN per subunit.</text>
</comment>
<dbReference type="InterPro" id="IPR005719">
    <property type="entry name" value="Dihydroorotate_DH_2"/>
</dbReference>
<evidence type="ECO:0000259" key="12">
    <source>
        <dbReference type="Pfam" id="PF01180"/>
    </source>
</evidence>
<keyword evidence="6 11" id="KW-0288">FMN</keyword>
<evidence type="ECO:0000256" key="2">
    <source>
        <dbReference type="ARBA" id="ARBA00004370"/>
    </source>
</evidence>
<dbReference type="GO" id="GO:0044205">
    <property type="term" value="P:'de novo' UMP biosynthetic process"/>
    <property type="evidence" value="ECO:0007669"/>
    <property type="project" value="UniProtKB-UniRule"/>
</dbReference>
<proteinExistence type="inferred from homology"/>
<dbReference type="GO" id="GO:0005737">
    <property type="term" value="C:cytoplasm"/>
    <property type="evidence" value="ECO:0007669"/>
    <property type="project" value="InterPro"/>
</dbReference>
<feature type="binding site" evidence="11">
    <location>
        <begin position="60"/>
        <end position="64"/>
    </location>
    <ligand>
        <name>FMN</name>
        <dbReference type="ChEBI" id="CHEBI:58210"/>
    </ligand>
</feature>
<dbReference type="KEGG" id="thd:BHV28_01200"/>
<dbReference type="InterPro" id="IPR001295">
    <property type="entry name" value="Dihydroorotate_DH_CS"/>
</dbReference>
<dbReference type="SUPFAM" id="SSF51395">
    <property type="entry name" value="FMN-linked oxidoreductases"/>
    <property type="match status" value="1"/>
</dbReference>
<evidence type="ECO:0000256" key="1">
    <source>
        <dbReference type="ARBA" id="ARBA00003125"/>
    </source>
</evidence>
<keyword evidence="9 11" id="KW-0472">Membrane</keyword>
<dbReference type="CDD" id="cd04738">
    <property type="entry name" value="DHOD_2_like"/>
    <property type="match status" value="1"/>
</dbReference>